<dbReference type="FunFam" id="3.50.50.60:FF:000228">
    <property type="entry name" value="FAD-containing monooxygenase EthA"/>
    <property type="match status" value="1"/>
</dbReference>
<keyword evidence="4" id="KW-0274">FAD</keyword>
<dbReference type="InterPro" id="IPR051820">
    <property type="entry name" value="FAD-binding_MO"/>
</dbReference>
<comment type="cofactor">
    <cofactor evidence="1">
        <name>FAD</name>
        <dbReference type="ChEBI" id="CHEBI:57692"/>
    </cofactor>
</comment>
<accession>A0A8T8HVP0</accession>
<sequence length="490" mass="53802">MVSSEPAHFDVVIVGAGLSGIGAAYRLGAEHPGKSWAILEARDAIGGTWDLFRYPGVRSDSDMFTLGYPFRPWREARSIADGPAILDYVRRTAAEHGIDRRIRFRSRVLAADWSTRDQRWTLTLADGDAVTCGFLYSCTGYYDYERGHEPEFPGIGSFTGRVVHPQFWPPDLDHAGKRVVVIGSGATAVTLVPTMARTAAHVTMLQRSPTWISPVPGRDALADRLRALLPAGVAHRVVRAKNIAFSTAFFQFCRRFPGAARRLLTGLAVKALRDEQAVREHFTPTYDPWDQRLCAVPDADLFEAIRAGTASVVTDHVDSFVPEGVRLRSGRVLAADVVVTATGLRMLALGGIRPSVDGAAVELSEQWVWRGAMITGLPNLAMCVGYTNASWTLRADLTSRLVCRVLAHLDRAGLGSVAPRPDRALPRRPLLDLASGYVRRSIDAFPRQGDRDPWRVRQNYVVDLLQTLRGDLGDQLVGVRARSSADRAVT</sequence>
<evidence type="ECO:0000313" key="11">
    <source>
        <dbReference type="Proteomes" id="UP001195724"/>
    </source>
</evidence>
<evidence type="ECO:0000256" key="7">
    <source>
        <dbReference type="ARBA" id="ARBA00023033"/>
    </source>
</evidence>
<comment type="similarity">
    <text evidence="2">Belongs to the FAD-binding monooxygenase family.</text>
</comment>
<dbReference type="InterPro" id="IPR020946">
    <property type="entry name" value="Flavin_mOase-like"/>
</dbReference>
<gene>
    <name evidence="9" type="ORF">J7S33_26790</name>
    <name evidence="8" type="ORF">JOE68_005168</name>
</gene>
<dbReference type="GO" id="GO:0004499">
    <property type="term" value="F:N,N-dimethylaniline monooxygenase activity"/>
    <property type="evidence" value="ECO:0007669"/>
    <property type="project" value="InterPro"/>
</dbReference>
<protein>
    <submittedName>
        <fullName evidence="8">Cation diffusion facilitator CzcD-associated flavoprotein CzcO</fullName>
    </submittedName>
    <submittedName>
        <fullName evidence="9">NAD(P)/FAD-dependent oxidoreductase</fullName>
    </submittedName>
</protein>
<keyword evidence="3" id="KW-0285">Flavoprotein</keyword>
<dbReference type="AlphaFoldDB" id="A0A8T8HVP0"/>
<dbReference type="InterPro" id="IPR036188">
    <property type="entry name" value="FAD/NAD-bd_sf"/>
</dbReference>
<dbReference type="EMBL" id="CP072788">
    <property type="protein sequence ID" value="QTR02645.1"/>
    <property type="molecule type" value="Genomic_DNA"/>
</dbReference>
<evidence type="ECO:0000313" key="8">
    <source>
        <dbReference type="EMBL" id="MBM7814303.1"/>
    </source>
</evidence>
<dbReference type="GO" id="GO:0050661">
    <property type="term" value="F:NADP binding"/>
    <property type="evidence" value="ECO:0007669"/>
    <property type="project" value="InterPro"/>
</dbReference>
<dbReference type="PANTHER" id="PTHR43872">
    <property type="entry name" value="MONOOXYGENASE, PUTATIVE (AFU_ORTHOLOGUE AFUA_8G02570)-RELATED"/>
    <property type="match status" value="1"/>
</dbReference>
<keyword evidence="5" id="KW-0521">NADP</keyword>
<dbReference type="Proteomes" id="UP000671828">
    <property type="component" value="Chromosome"/>
</dbReference>
<evidence type="ECO:0000256" key="4">
    <source>
        <dbReference type="ARBA" id="ARBA00022827"/>
    </source>
</evidence>
<dbReference type="RefSeq" id="WP_204844860.1">
    <property type="nucleotide sequence ID" value="NZ_JAFBCL010000001.1"/>
</dbReference>
<evidence type="ECO:0000313" key="10">
    <source>
        <dbReference type="Proteomes" id="UP000671828"/>
    </source>
</evidence>
<dbReference type="GO" id="GO:0050660">
    <property type="term" value="F:flavin adenine dinucleotide binding"/>
    <property type="evidence" value="ECO:0007669"/>
    <property type="project" value="InterPro"/>
</dbReference>
<evidence type="ECO:0000256" key="6">
    <source>
        <dbReference type="ARBA" id="ARBA00023002"/>
    </source>
</evidence>
<dbReference type="Gene3D" id="3.50.50.60">
    <property type="entry name" value="FAD/NAD(P)-binding domain"/>
    <property type="match status" value="3"/>
</dbReference>
<dbReference type="Pfam" id="PF13450">
    <property type="entry name" value="NAD_binding_8"/>
    <property type="match status" value="1"/>
</dbReference>
<dbReference type="Proteomes" id="UP001195724">
    <property type="component" value="Unassembled WGS sequence"/>
</dbReference>
<evidence type="ECO:0000256" key="2">
    <source>
        <dbReference type="ARBA" id="ARBA00010139"/>
    </source>
</evidence>
<dbReference type="EMBL" id="JAFBCL010000001">
    <property type="protein sequence ID" value="MBM7814303.1"/>
    <property type="molecule type" value="Genomic_DNA"/>
</dbReference>
<reference evidence="9" key="2">
    <citation type="submission" date="2021-04" db="EMBL/GenBank/DDBJ databases">
        <title>Saccharothrix algeriensis WGS.</title>
        <authorList>
            <person name="Stuskova K."/>
            <person name="Hakalova E."/>
            <person name="Tebbal A.B."/>
            <person name="Eichmeier A."/>
        </authorList>
    </citation>
    <scope>NUCLEOTIDE SEQUENCE</scope>
    <source>
        <strain evidence="9">NRRL B-24137</strain>
    </source>
</reference>
<reference evidence="8 11" key="1">
    <citation type="submission" date="2021-01" db="EMBL/GenBank/DDBJ databases">
        <title>Sequencing the genomes of 1000 actinobacteria strains.</title>
        <authorList>
            <person name="Klenk H.-P."/>
        </authorList>
    </citation>
    <scope>NUCLEOTIDE SEQUENCE [LARGE SCALE GENOMIC DNA]</scope>
    <source>
        <strain evidence="8 11">DSM 44581</strain>
    </source>
</reference>
<dbReference type="PANTHER" id="PTHR43872:SF1">
    <property type="entry name" value="MONOOXYGENASE, PUTATIVE (AFU_ORTHOLOGUE AFUA_8G02570)-RELATED"/>
    <property type="match status" value="1"/>
</dbReference>
<evidence type="ECO:0000313" key="9">
    <source>
        <dbReference type="EMBL" id="QTR02645.1"/>
    </source>
</evidence>
<evidence type="ECO:0000256" key="3">
    <source>
        <dbReference type="ARBA" id="ARBA00022630"/>
    </source>
</evidence>
<organism evidence="9 10">
    <name type="scientific">Saccharothrix algeriensis</name>
    <dbReference type="NCBI Taxonomy" id="173560"/>
    <lineage>
        <taxon>Bacteria</taxon>
        <taxon>Bacillati</taxon>
        <taxon>Actinomycetota</taxon>
        <taxon>Actinomycetes</taxon>
        <taxon>Pseudonocardiales</taxon>
        <taxon>Pseudonocardiaceae</taxon>
        <taxon>Saccharothrix</taxon>
    </lineage>
</organism>
<proteinExistence type="inferred from homology"/>
<dbReference type="SUPFAM" id="SSF51905">
    <property type="entry name" value="FAD/NAD(P)-binding domain"/>
    <property type="match status" value="1"/>
</dbReference>
<evidence type="ECO:0000256" key="1">
    <source>
        <dbReference type="ARBA" id="ARBA00001974"/>
    </source>
</evidence>
<keyword evidence="6" id="KW-0560">Oxidoreductase</keyword>
<dbReference type="Pfam" id="PF00743">
    <property type="entry name" value="FMO-like"/>
    <property type="match status" value="1"/>
</dbReference>
<dbReference type="PRINTS" id="PR00411">
    <property type="entry name" value="PNDRDTASEI"/>
</dbReference>
<evidence type="ECO:0000256" key="5">
    <source>
        <dbReference type="ARBA" id="ARBA00022857"/>
    </source>
</evidence>
<name>A0A8T8HVP0_9PSEU</name>
<keyword evidence="7" id="KW-0503">Monooxygenase</keyword>
<keyword evidence="11" id="KW-1185">Reference proteome</keyword>